<dbReference type="OMA" id="NHFLENC"/>
<reference evidence="3" key="1">
    <citation type="submission" date="2021-01" db="EMBL/GenBank/DDBJ databases">
        <authorList>
            <consortium name="Genoscope - CEA"/>
            <person name="William W."/>
        </authorList>
    </citation>
    <scope>NUCLEOTIDE SEQUENCE</scope>
</reference>
<organism evidence="3 4">
    <name type="scientific">Paramecium octaurelia</name>
    <dbReference type="NCBI Taxonomy" id="43137"/>
    <lineage>
        <taxon>Eukaryota</taxon>
        <taxon>Sar</taxon>
        <taxon>Alveolata</taxon>
        <taxon>Ciliophora</taxon>
        <taxon>Intramacronucleata</taxon>
        <taxon>Oligohymenophorea</taxon>
        <taxon>Peniculida</taxon>
        <taxon>Parameciidae</taxon>
        <taxon>Paramecium</taxon>
    </lineage>
</organism>
<feature type="compositionally biased region" description="Polar residues" evidence="2">
    <location>
        <begin position="2760"/>
        <end position="2770"/>
    </location>
</feature>
<name>A0A8S1XMQ9_PAROT</name>
<dbReference type="Proteomes" id="UP000683925">
    <property type="component" value="Unassembled WGS sequence"/>
</dbReference>
<dbReference type="OrthoDB" id="290443at2759"/>
<feature type="coiled-coil region" evidence="1">
    <location>
        <begin position="2170"/>
        <end position="2197"/>
    </location>
</feature>
<accession>A0A8S1XMQ9</accession>
<comment type="caution">
    <text evidence="3">The sequence shown here is derived from an EMBL/GenBank/DDBJ whole genome shotgun (WGS) entry which is preliminary data.</text>
</comment>
<evidence type="ECO:0000256" key="1">
    <source>
        <dbReference type="SAM" id="Coils"/>
    </source>
</evidence>
<evidence type="ECO:0000313" key="3">
    <source>
        <dbReference type="EMBL" id="CAD8202197.1"/>
    </source>
</evidence>
<evidence type="ECO:0000313" key="4">
    <source>
        <dbReference type="Proteomes" id="UP000683925"/>
    </source>
</evidence>
<sequence>MSQIDPAYFEKLKEQLNSLNNNNESFTERNIFEIRERLSRISEEVHQERNRDTNHQVLQNNQKSFVDNCLNFIVYVLQHVEPQTTRNTKFLIRAAILELLQKKILLQHMTYQVVEQMTAVLEKDNENNAAVAIRIINDLLKSNQQQSHQYQRSNTLFSDALLLRLYSFFEQRIEFLVKFNNELKKSQYKKLLGDNQSNPFQDQNYVLQSESEDKREKDIRLNIYSLSFVTNIPPFFIYTIFVLDSIVKDETKTQMREILKRALKTMNQVINETNFQDLLQKVPRNIVQELFNAYSKFLQLLALTIKRDENQLQPQSRIIKDISDTIKLDSVVATIIKTLKHCPVDIMHLRIDISNRLKQSIIQKRDPIQQNDMNDKINEINANVAELIDEETIVGKNLKIPPYQKTSIYQNWLDIVKHVVQSYLPKLEQTSQQQPPNNLEKMQTDFINNQTYMEKIFNTIFKVLFDSSLQLSIHEKALDLIKVFLELFSRQGTYFIDKILLQYYIDQPQQQQQQNDSIFKEVTTHSPKYKLLDRLFQMIGMKLAQIRKQIQQIKEMLNRTQRWGIIKKTTPQTNVSSMPCNNEPLNERYISQLEQYIKENEIDIDQNLITQQDQAATQVYTYDDEEEYQVNSISINSYSQFIEFAKEVKSKIFDQLNEILQKLLHFVTTTNKDIVMKYKGRPNFQVSQRLAPLAQASNESKPYLSNLQCHYMSKIMKNGLMIFDELHDHQRNHFEILDYKKKTIPLFMQFFIQFQDPINFKNIFEPNSKLLLKISVNLIKTCPETHCLPLLLQDHLQILSHPENQAQPKLSVKYYIEFLLNLYLRELQTTPELPSRFGYCRGGQLIQMSNQKQQNVTQKDQDEYISLIQKLLRIPIRLFPRVKCQQNEEPIVKPLVKQLILFFVKKSHETYYPIDFLGLLLSLVKRIQNNDQGEGLSKYFQQLCDKYDRNDKQQILQRQQYELYHKFNLSGVNIVLNMFELFQTGIVEIQDIVAEVIANFPLQKTIQINLAKQYPVFAQCLFRALHNISTIENQVIQKTLMLLENIVTNLSMEEMREFFGDLLQPFIEKLLTFPSEYKMADIYSKQVNLFLDPSFKSLKILSKLGALVRKSEWPIEIKRTHTDNPFIRNQYLEVQIEGLQSNLKINLSETVRCAVEILQNFLEQQLATYLFKQSSIQHSYSIVKMVLLGYYQMPIQFDHDLYNYQIPEGMALDMKLQSRQCDQDLLMYQDEELISSVTKVFIGLSNFHNIIQTLTTATFHKIKEDVENVVTTLSEMFFIQLADDHCEQIQQLKQTKPDLNSLYAMTEDIVAKYLREKPQSIKWLSHLFKGLNKRYMLTAEENMNFKDFYIQQHEFIWIKLLMGNCLKKYKRILSNHMKNNNENMAWAYNVYYTVIIRLFEEFVYEKFGKQTQLQKEDDRRKKIQIVQSYGGTMIPSEGLNCRSISIELLTEIQNFRPKFEDYYKSNQLIGLPYIPDQRIVECSFILLRQLPETIRVVSQQLTRNLLFQTVNQLIENLNFDHSKYPHSHQSTLMLSNKLREFVKVITQNCLTFKKSLLQICTELLDHIIANYYQGNAGPLFYMNIGDSMNSRFEELIKPIPLDEITGPNQQQLFWVNIDYSDIPTSPYTQNTVLRELVLIIKQLCEEQKMSDMTAQRYANGFRILAYLFQKQGKHKSVSYNLFKVLQIVENEPSLIPCIDEFVQQSFKIIQQNEDTYYKQSKLILTNEEQQQQNAQINVSHGLDDLDYKINIEDIDFEIKWQSYMVVAVYGFLKSIATINYIYLIQKHLQKNIDKNLAFKPPILAMKFKTVEILYEGLLRVESSIRQAGYRYLQDLLQQEGISNDKTLFENDDRLKKVMKPLLTCVQSDIFHYVPSFLKSLKLILKIFSKVFHKALSDKLQTHLTRIVQDNIQQPITQNNQFCTAMEWLYQQYQSQESLNFQMGIISGLLKLFQHLTSQLTNPSNGTNNINIVQKIITDTNNLRRNYVFRVSQMQLNQSIDKPLVKFLNTLAANYFDVFQSSYNIGQIQQFQKQLEGVSLLLANQTPIKGLWEQLRERLQYIKTVRQVISEPTAFPLREKLCREKSQLALKMERFNKIIDDLSSALEKGLLNIQTPLTPELQQSFHQSYIQKLINVISEIKIEIVQFGFQLCKRNPSCLKKNNHFLENCILNNIKDLLEKQKSNNQNKKVQQSQLQQAYNQLILSNQQINSLLNRHCSMLKQFISQNEDSRAAIQGMLRLILYSTQDKVKKWVMNVAMNKSISLRKRIIEIWMDNFKFSEDDQINQVQMITGYHVIYPILFHSNQRYDDKQRNDLSQISQLSLFQRMKEINDDFFKYYGKILSDIEHHCPMNFTYKLPNSTLTAKLSDVNHYYKSSVIDMLQISSYLLCFQEQQLPSELKMSFLQFGYDMINKSDKLVAFHANLYFSKFLKKIGLIQNDPISVNKRYLKIYNKALKQLDESGQSEQELYSLCKKIFSVVLPWLDQVEVQDQKDWIQATQQLLKQESSNLDFEQAQKVSRFWSMFIKNHKIFHKHHESFTIHIINSMQQIGFFNQNQSPQAPIIINSYQNYRRIALDMAFLQVEWKTKLIKNDLQQNNAKKFRDSFYQSEAQNHDESLSSEIYQSFFIKQSLKAHNIEDAELQKRALYLLKKILIIAPLTNYKMNMETVKKNIANLMNQIVEPQQGNQNMRQIPQQPTAYFRYFLIVLHILTIIAEFQPSNKINQLYQPFFDIIFHMNLLPDQVQQQMAPRPNAGRIPPTQPRQAPQQNRIYNPQPPQDRGQQHSNALTQDHAPLVFSIFNIFRKLLKNAKENQNEESDKFQNQLSTWVKDAIQQHPQYKRSSQQQMSQFMGSRIQTQVLKVNILSIFLLKLFFNNDITYVRPLLPSLKRIAEMLIEYLKQKDKGDQYLDNMRKYSIPKKQFNIRENEQWENDSQKQYTHTDLSQYIMDFGLMTDDFPFGVKKSDEILYFPEDFPENQKIKFHLYRSALQKTLKMIAYNFDEIKDQKEQIEYLQMLIWIIESVPDYELKLECISIMRMLFINGISNREGYLQAISVYLSPVRSFQMRQELKKMEENLQFKPSKLSYEQQLSFFFDLNKFQSMFDKKIDQRSSDSYDNQHGKIQDLKVFKLYFIFLCELLLVYPFKKQQGSINSGFYLLKNIFDKGNGSLREFRRILQIISKLSTCLDYLQFFYRMILDIYGYTYDRFLQFVLGDPSSKQQEQPLQTEGEEIMLMAVKFMMLGRGHMLSPQAFQPTQPNQIVVKVVPKDEDSMMREQVLNKYLAIYYRKKYWQKLYNSSIKLFTSEYLPSIVIYNLSYIPIQDQPQQPLRECIIPSAAIELMGTAANVSSRLLKPIFNQVVLNDIKTISQITDYLSQQSISNGTLQTISNFLVQQILSQMTNIYDIMDNQQTQLNFNNLIMCLRQKNLLSLAQYLLEYIYQYLNEDSSYYSQLNEDILVQLQGVYQEQWNKQCLLGCKALTATQPWVRQLVLINQLREPAQSYQLILSNQESVDQFWLQLEQETNEAQGIQKEYDQQIIHQLFTESLQQLNQWNTLKQVDMSKVQAVQNKIIMNFRERQRDATDQGWKDLNQLSEVKPNIQQNDLYCYNSAYFKLLDFVRDEASSNQHGRGGNHVLQSIEQNLKYAQIINCYNFIKTLPKLTQSYDQTMASPQLWGNKFLNFVSQFQLYTELEESLRQYAPTQPAFPAQAQNAYDQLLDLLSNSYQSSLLCKKYFFERQPTNIDQQEFTFDLISQRMVQLQMCLQRFNGQLIQQTNNQQLQSNTNLDQKSYQLAALDYKTLLYPMRYYQQNGIFELFDEQPILKEVPKVLQVYAEKVYQLEKIKFKTVKFQDVDNNQQSLTELLNYFTSLTLGTYSAEEFKNYMISKIRRYKMINQFYKLLRLDQSTESSNGMQIEEQKLEVMVSQTNEFFIQNQVNYLKFWKEAHKVYQLAHKKYSNNIKFAHHYIQITPLSMQYKPQKFPITGMYMFHILNITNPTDSIVTDAFSQIIGLIPLHLLQRFLTQLVSTYLQTPCDQTRKDCLDAINKLCTFNPLNSFQLIQYIKSLGQCTDERTSQLVNFIQSSSKLNQKIASIYSLRYLFNSVFDQQIWDNVEEIIYQCGKILDSKHFEINASNINDRCQYILNIIQKNPQIKDMIKQYWQFSDLNKLLKSDQLKTIQTIYLITLKCIYINLFGIKMNLEEDFPLQLSNSMNSLLPKQIQIDQLYSINDEFQMNQLPMFGLDGQIKRTQAFETIYVTNMFPTIHLMFLRRKRFIRQLALLGNDEKKYFFLLKTKKIENKKFIQSILDEHISTQFVKITNILNQNYKETKIRNVKHMVSDKYLLEYEKQYYQIEPYQEETYNLSNILDTILQIHYHANPNSDPSIKIPYYSSQLEKEHLKKDDLTKYILRFSKTIETFVQIRKVFVVNIGVQFALSFTMASSQAPKQLENLQINLSNGNFYQKKYLFKVNNQRLTLYDPFAIRYSRNIEHLVGEVNLHAYLIPTFTATIIGILNNDLHEYLNVVFWQLGCKDSMEPFMKKLRDIVYENGVIDSKCDRLIAISRNLFSGQEKLKLWAKRWF</sequence>
<keyword evidence="4" id="KW-1185">Reference proteome</keyword>
<evidence type="ECO:0000256" key="2">
    <source>
        <dbReference type="SAM" id="MobiDB-lite"/>
    </source>
</evidence>
<gene>
    <name evidence="3" type="ORF">POCTA_138.1.T1260130</name>
</gene>
<feature type="region of interest" description="Disordered" evidence="2">
    <location>
        <begin position="2745"/>
        <end position="2783"/>
    </location>
</feature>
<dbReference type="EMBL" id="CAJJDP010000126">
    <property type="protein sequence ID" value="CAD8202197.1"/>
    <property type="molecule type" value="Genomic_DNA"/>
</dbReference>
<keyword evidence="1" id="KW-0175">Coiled coil</keyword>
<protein>
    <submittedName>
        <fullName evidence="3">Uncharacterized protein</fullName>
    </submittedName>
</protein>
<proteinExistence type="predicted"/>